<name>A0A4P1K1D9_9CAUL</name>
<reference evidence="1 2" key="1">
    <citation type="submission" date="2019-04" db="EMBL/GenBank/DDBJ databases">
        <authorList>
            <consortium name="Pathogen Informatics"/>
        </authorList>
    </citation>
    <scope>NUCLEOTIDE SEQUENCE [LARGE SCALE GENOMIC DNA]</scope>
    <source>
        <strain evidence="1 2">NCTC9239</strain>
    </source>
</reference>
<dbReference type="KEGG" id="bvy:NCTC9239_01266"/>
<dbReference type="InterPro" id="IPR045565">
    <property type="entry name" value="Phage_capsid_2"/>
</dbReference>
<protein>
    <recommendedName>
        <fullName evidence="3">Mu-like prophage major head subunit gpT</fullName>
    </recommendedName>
</protein>
<dbReference type="Pfam" id="PF19821">
    <property type="entry name" value="Phage_capsid_2"/>
    <property type="match status" value="1"/>
</dbReference>
<organism evidence="1 2">
    <name type="scientific">Brevundimonas vancanneytii</name>
    <dbReference type="NCBI Taxonomy" id="1325724"/>
    <lineage>
        <taxon>Bacteria</taxon>
        <taxon>Pseudomonadati</taxon>
        <taxon>Pseudomonadota</taxon>
        <taxon>Alphaproteobacteria</taxon>
        <taxon>Caulobacterales</taxon>
        <taxon>Caulobacteraceae</taxon>
        <taxon>Brevundimonas</taxon>
    </lineage>
</organism>
<dbReference type="RefSeq" id="WP_138141234.1">
    <property type="nucleotide sequence ID" value="NZ_LR588407.1"/>
</dbReference>
<dbReference type="AlphaFoldDB" id="A0A4P1K1D9"/>
<evidence type="ECO:0000313" key="2">
    <source>
        <dbReference type="Proteomes" id="UP000309952"/>
    </source>
</evidence>
<dbReference type="Proteomes" id="UP000309952">
    <property type="component" value="Chromosome"/>
</dbReference>
<accession>A0A4P1K1D9</accession>
<evidence type="ECO:0008006" key="3">
    <source>
        <dbReference type="Google" id="ProtNLM"/>
    </source>
</evidence>
<evidence type="ECO:0000313" key="1">
    <source>
        <dbReference type="EMBL" id="VTO14062.1"/>
    </source>
</evidence>
<keyword evidence="2" id="KW-1185">Reference proteome</keyword>
<sequence length="296" mass="32033">MTANIKEWFVPRFETEVHHAYQQMQSRLGDTVSGGATFTGDKAYFPRLGAVEAYDSPDFARLVLANAAQDFIEVQANPKFIAFGLWDPHKHKYSIATAVEYGKAAAGAIRRAEDDCIIGALAGAAANGVKQIGSSAMENITTIGSYADVATLDDVAEAIAILGGNEAFEGEDVTIVTPFRQKVQFALDPFMASNDVKANMPWNDLNWRRSERLTQTADGQGVDIFVYARSALVSAYNDQLTKIDERDGGSLTDINGYWLQVGAAARSANGIVRIRSKKNFSLYRAPSPVVGLVAAP</sequence>
<dbReference type="EMBL" id="LR588407">
    <property type="protein sequence ID" value="VTO14062.1"/>
    <property type="molecule type" value="Genomic_DNA"/>
</dbReference>
<proteinExistence type="predicted"/>
<gene>
    <name evidence="1" type="ORF">NCTC9239_01266</name>
</gene>